<dbReference type="Pfam" id="PF13366">
    <property type="entry name" value="PDDEXK_3"/>
    <property type="match status" value="1"/>
</dbReference>
<dbReference type="HOGENOM" id="CLU_3061922_0_0_0"/>
<reference evidence="1 2" key="1">
    <citation type="journal article" date="2014" name="Genome Announc.">
        <title>Genome Sequence and Methylome of Soil Bacterium Gemmatirosa kalamazoonensis KBS708T, a Member of the Rarely Cultivated Gemmatimonadetes Phylum.</title>
        <authorList>
            <person name="Debruyn J.M."/>
            <person name="Radosevich M."/>
            <person name="Wommack K.E."/>
            <person name="Polson S.W."/>
            <person name="Hauser L.J."/>
            <person name="Fawaz M.N."/>
            <person name="Korlach J."/>
            <person name="Tsai Y.C."/>
        </authorList>
    </citation>
    <scope>NUCLEOTIDE SEQUENCE [LARGE SCALE GENOMIC DNA]</scope>
    <source>
        <strain evidence="1 2">KBS708</strain>
    </source>
</reference>
<evidence type="ECO:0000313" key="1">
    <source>
        <dbReference type="EMBL" id="AHG88891.1"/>
    </source>
</evidence>
<dbReference type="KEGG" id="gba:J421_1354"/>
<sequence>MHGKQVLTYLRLMHLPVGLLLNFGAGTMKEGLRRIVNDLPPEESPALRVNRGG</sequence>
<keyword evidence="2" id="KW-1185">Reference proteome</keyword>
<organism evidence="1 2">
    <name type="scientific">Gemmatirosa kalamazoonensis</name>
    <dbReference type="NCBI Taxonomy" id="861299"/>
    <lineage>
        <taxon>Bacteria</taxon>
        <taxon>Pseudomonadati</taxon>
        <taxon>Gemmatimonadota</taxon>
        <taxon>Gemmatimonadia</taxon>
        <taxon>Gemmatimonadales</taxon>
        <taxon>Gemmatimonadaceae</taxon>
        <taxon>Gemmatirosa</taxon>
    </lineage>
</organism>
<dbReference type="InParanoid" id="W0RDL6"/>
<protein>
    <submittedName>
        <fullName evidence="1">GxxExxY protein</fullName>
    </submittedName>
</protein>
<dbReference type="eggNOG" id="COG0614">
    <property type="taxonomic scope" value="Bacteria"/>
</dbReference>
<proteinExistence type="predicted"/>
<gene>
    <name evidence="1" type="ORF">J421_1354</name>
</gene>
<accession>W0RDL6</accession>
<evidence type="ECO:0000313" key="2">
    <source>
        <dbReference type="Proteomes" id="UP000019151"/>
    </source>
</evidence>
<dbReference type="STRING" id="861299.J421_1354"/>
<dbReference type="EMBL" id="CP007128">
    <property type="protein sequence ID" value="AHG88891.1"/>
    <property type="molecule type" value="Genomic_DNA"/>
</dbReference>
<dbReference type="Proteomes" id="UP000019151">
    <property type="component" value="Chromosome"/>
</dbReference>
<dbReference type="InterPro" id="IPR026350">
    <property type="entry name" value="GxxExxY"/>
</dbReference>
<dbReference type="AlphaFoldDB" id="W0RDL6"/>
<name>W0RDL6_9BACT</name>